<dbReference type="RefSeq" id="WP_044099773.1">
    <property type="nucleotide sequence ID" value="NZ_CAJHHG010000002.1"/>
</dbReference>
<proteinExistence type="predicted"/>
<reference evidence="2 3" key="1">
    <citation type="submission" date="2019-02" db="EMBL/GenBank/DDBJ databases">
        <title>The Batch Genome Submission of Acinetobacter spp. strains.</title>
        <authorList>
            <person name="Qin J."/>
            <person name="Hu Y."/>
            <person name="Ye H."/>
            <person name="Wei L."/>
            <person name="Feng Y."/>
            <person name="Zong Z."/>
        </authorList>
    </citation>
    <scope>NUCLEOTIDE SEQUENCE [LARGE SCALE GENOMIC DNA]</scope>
    <source>
        <strain evidence="2 3">WCHAP100012</strain>
    </source>
</reference>
<evidence type="ECO:0000313" key="3">
    <source>
        <dbReference type="Proteomes" id="UP000294065"/>
    </source>
</evidence>
<sequence length="275" mass="31494">MLKNIIIIFGLILLVSLIFYFYSSNSNIETTKSVPTEKNIVFHSNKPNNTKVNDLTQQKMNTAKNTASQEEYFMSEVKFNSIMEKGAKNNGVVYVSISELDPISRRDAERVLRNLNEKGSLTGGIKQQEFEELDKARETLKEEGIKNIESKLDGFKGVNDSILNAYNLKLTGAQAFGRYDSDNGWNSVYKLYENNNQKVEIEQSFLKPNESSHQFITESMNFELNNNTPARYERLPSDLIDKVTFVYNSNYYQINGQNLQPDQLIHIANKIIDSQ</sequence>
<comment type="caution">
    <text evidence="2">The sequence shown here is derived from an EMBL/GenBank/DDBJ whole genome shotgun (WGS) entry which is preliminary data.</text>
</comment>
<protein>
    <submittedName>
        <fullName evidence="2">Uncharacterized protein</fullName>
    </submittedName>
</protein>
<keyword evidence="1" id="KW-0812">Transmembrane</keyword>
<organism evidence="2 3">
    <name type="scientific">Acinetobacter pittii</name>
    <name type="common">Acinetobacter genomosp. 3</name>
    <dbReference type="NCBI Taxonomy" id="48296"/>
    <lineage>
        <taxon>Bacteria</taxon>
        <taxon>Pseudomonadati</taxon>
        <taxon>Pseudomonadota</taxon>
        <taxon>Gammaproteobacteria</taxon>
        <taxon>Moraxellales</taxon>
        <taxon>Moraxellaceae</taxon>
        <taxon>Acinetobacter</taxon>
        <taxon>Acinetobacter calcoaceticus/baumannii complex</taxon>
    </lineage>
</organism>
<dbReference type="AlphaFoldDB" id="A0AAE8GF32"/>
<dbReference type="Proteomes" id="UP000294065">
    <property type="component" value="Unassembled WGS sequence"/>
</dbReference>
<keyword evidence="1" id="KW-1133">Transmembrane helix</keyword>
<dbReference type="EMBL" id="SGTH01000002">
    <property type="protein sequence ID" value="RZH30082.1"/>
    <property type="molecule type" value="Genomic_DNA"/>
</dbReference>
<evidence type="ECO:0000256" key="1">
    <source>
        <dbReference type="SAM" id="Phobius"/>
    </source>
</evidence>
<name>A0AAE8GF32_ACIPI</name>
<evidence type="ECO:0000313" key="2">
    <source>
        <dbReference type="EMBL" id="RZH30082.1"/>
    </source>
</evidence>
<accession>A0AAE8GF32</accession>
<feature type="transmembrane region" description="Helical" evidence="1">
    <location>
        <begin position="5"/>
        <end position="23"/>
    </location>
</feature>
<keyword evidence="1" id="KW-0472">Membrane</keyword>
<gene>
    <name evidence="2" type="ORF">EXD98_08080</name>
</gene>